<reference evidence="4" key="1">
    <citation type="submission" date="2022-08" db="EMBL/GenBank/DDBJ databases">
        <authorList>
            <person name="Gutierrez-Valencia J."/>
        </authorList>
    </citation>
    <scope>NUCLEOTIDE SEQUENCE</scope>
</reference>
<keyword evidence="2" id="KW-0808">Transferase</keyword>
<dbReference type="Proteomes" id="UP001154282">
    <property type="component" value="Unassembled WGS sequence"/>
</dbReference>
<comment type="caution">
    <text evidence="4">The sequence shown here is derived from an EMBL/GenBank/DDBJ whole genome shotgun (WGS) entry which is preliminary data.</text>
</comment>
<sequence>MGSNEGDISVGGFGGDGGFVVKVTSQSVIKPSSPTPPSRRRFQLSLFDRLIAVDQYATFLSFYPAAAGEPHAILRGSLSEALSRFYPFAGEIKLVYPEPGLPVPSSSVDCNDRGVVYLEAEANQTMAEFLGAATPPSRRLLEQHLAPPRPVVSSHAQLLPMAAVKTTVFRCGG</sequence>
<organism evidence="4 5">
    <name type="scientific">Linum tenue</name>
    <dbReference type="NCBI Taxonomy" id="586396"/>
    <lineage>
        <taxon>Eukaryota</taxon>
        <taxon>Viridiplantae</taxon>
        <taxon>Streptophyta</taxon>
        <taxon>Embryophyta</taxon>
        <taxon>Tracheophyta</taxon>
        <taxon>Spermatophyta</taxon>
        <taxon>Magnoliopsida</taxon>
        <taxon>eudicotyledons</taxon>
        <taxon>Gunneridae</taxon>
        <taxon>Pentapetalae</taxon>
        <taxon>rosids</taxon>
        <taxon>fabids</taxon>
        <taxon>Malpighiales</taxon>
        <taxon>Linaceae</taxon>
        <taxon>Linum</taxon>
    </lineage>
</organism>
<dbReference type="Gene3D" id="3.30.559.10">
    <property type="entry name" value="Chloramphenicol acetyltransferase-like domain"/>
    <property type="match status" value="1"/>
</dbReference>
<evidence type="ECO:0000256" key="1">
    <source>
        <dbReference type="ARBA" id="ARBA00009861"/>
    </source>
</evidence>
<dbReference type="PANTHER" id="PTHR31623:SF17">
    <property type="entry name" value="F21J9.9"/>
    <property type="match status" value="1"/>
</dbReference>
<dbReference type="InterPro" id="IPR023213">
    <property type="entry name" value="CAT-like_dom_sf"/>
</dbReference>
<dbReference type="PANTHER" id="PTHR31623">
    <property type="entry name" value="F21J9.9"/>
    <property type="match status" value="1"/>
</dbReference>
<evidence type="ECO:0000256" key="3">
    <source>
        <dbReference type="ARBA" id="ARBA00023315"/>
    </source>
</evidence>
<dbReference type="Pfam" id="PF02458">
    <property type="entry name" value="Transferase"/>
    <property type="match status" value="1"/>
</dbReference>
<evidence type="ECO:0000256" key="2">
    <source>
        <dbReference type="ARBA" id="ARBA00022679"/>
    </source>
</evidence>
<accession>A0AAV0NG71</accession>
<evidence type="ECO:0000313" key="5">
    <source>
        <dbReference type="Proteomes" id="UP001154282"/>
    </source>
</evidence>
<keyword evidence="5" id="KW-1185">Reference proteome</keyword>
<evidence type="ECO:0000313" key="4">
    <source>
        <dbReference type="EMBL" id="CAI0457591.1"/>
    </source>
</evidence>
<dbReference type="GO" id="GO:0016746">
    <property type="term" value="F:acyltransferase activity"/>
    <property type="evidence" value="ECO:0007669"/>
    <property type="project" value="UniProtKB-KW"/>
</dbReference>
<comment type="similarity">
    <text evidence="1">Belongs to the plant acyltransferase family.</text>
</comment>
<dbReference type="AlphaFoldDB" id="A0AAV0NG71"/>
<dbReference type="EMBL" id="CAMGYJ010000008">
    <property type="protein sequence ID" value="CAI0457591.1"/>
    <property type="molecule type" value="Genomic_DNA"/>
</dbReference>
<proteinExistence type="inferred from homology"/>
<keyword evidence="3" id="KW-0012">Acyltransferase</keyword>
<gene>
    <name evidence="4" type="ORF">LITE_LOCUS33185</name>
</gene>
<protein>
    <submittedName>
        <fullName evidence="4">Uncharacterized protein</fullName>
    </submittedName>
</protein>
<name>A0AAV0NG71_9ROSI</name>